<dbReference type="EMBL" id="PNYC01000012">
    <property type="protein sequence ID" value="PMS35226.1"/>
    <property type="molecule type" value="Genomic_DNA"/>
</dbReference>
<comment type="caution">
    <text evidence="1">The sequence shown here is derived from an EMBL/GenBank/DDBJ whole genome shotgun (WGS) entry which is preliminary data.</text>
</comment>
<reference evidence="1 2" key="1">
    <citation type="submission" date="2018-01" db="EMBL/GenBank/DDBJ databases">
        <title>Whole genome analyses suggest that Burkholderia sensu lato contains two further novel genera in the rhizoxinica-symbiotica group Mycetohabitans gen. nov., and Trinickia gen. nov.: implications for the evolution of diazotrophy and nodulation in the Burkholderiaceae.</title>
        <authorList>
            <person name="Estrada-de los Santos P."/>
            <person name="Palmer M."/>
            <person name="Chavez-Ramirez B."/>
            <person name="Beukes C."/>
            <person name="Steenkamp E.T."/>
            <person name="Hirsch A.M."/>
            <person name="Manyaka P."/>
            <person name="Maluk M."/>
            <person name="Lafos M."/>
            <person name="Crook M."/>
            <person name="Gross E."/>
            <person name="Simon M.F."/>
            <person name="Bueno dos Reis Junior F."/>
            <person name="Poole P.S."/>
            <person name="Venter S.N."/>
            <person name="James E.K."/>
        </authorList>
    </citation>
    <scope>NUCLEOTIDE SEQUENCE [LARGE SCALE GENOMIC DNA]</scope>
    <source>
        <strain evidence="1 2">JPY 581</strain>
    </source>
</reference>
<proteinExistence type="predicted"/>
<dbReference type="STRING" id="863227.GCA_000373005_05543"/>
<evidence type="ECO:0000313" key="1">
    <source>
        <dbReference type="EMBL" id="PMS35226.1"/>
    </source>
</evidence>
<protein>
    <submittedName>
        <fullName evidence="1">Uncharacterized protein</fullName>
    </submittedName>
</protein>
<organism evidence="1 2">
    <name type="scientific">Trinickia symbiotica</name>
    <dbReference type="NCBI Taxonomy" id="863227"/>
    <lineage>
        <taxon>Bacteria</taxon>
        <taxon>Pseudomonadati</taxon>
        <taxon>Pseudomonadota</taxon>
        <taxon>Betaproteobacteria</taxon>
        <taxon>Burkholderiales</taxon>
        <taxon>Burkholderiaceae</taxon>
        <taxon>Trinickia</taxon>
    </lineage>
</organism>
<name>A0A2N7X0G0_9BURK</name>
<keyword evidence="2" id="KW-1185">Reference proteome</keyword>
<dbReference type="RefSeq" id="WP_018444156.1">
    <property type="nucleotide sequence ID" value="NZ_KB890219.1"/>
</dbReference>
<dbReference type="AlphaFoldDB" id="A0A2N7X0G0"/>
<gene>
    <name evidence="1" type="ORF">C0Z20_19120</name>
</gene>
<dbReference type="OrthoDB" id="9034101at2"/>
<evidence type="ECO:0000313" key="2">
    <source>
        <dbReference type="Proteomes" id="UP000235777"/>
    </source>
</evidence>
<dbReference type="Proteomes" id="UP000235777">
    <property type="component" value="Unassembled WGS sequence"/>
</dbReference>
<sequence length="80" mass="8364">MRVEIVGSYRLELSAMQLIENGGWTAYAAVRNAEDGAAGEPKLSILPYQRVVDDAVFESEAAALAAARRVAIALVGAASA</sequence>
<accession>A0A2N7X0G0</accession>